<organism evidence="2">
    <name type="scientific">metagenome</name>
    <dbReference type="NCBI Taxonomy" id="256318"/>
    <lineage>
        <taxon>unclassified sequences</taxon>
        <taxon>metagenomes</taxon>
    </lineage>
</organism>
<dbReference type="Gene3D" id="3.90.1140.10">
    <property type="entry name" value="Cyclic phosphodiesterase"/>
    <property type="match status" value="1"/>
</dbReference>
<protein>
    <submittedName>
        <fullName evidence="2">2'-5' RNA ligase</fullName>
    </submittedName>
</protein>
<dbReference type="PANTHER" id="PTHR35561">
    <property type="entry name" value="RNA 2',3'-CYCLIC PHOSPHODIESTERASE"/>
    <property type="match status" value="1"/>
</dbReference>
<dbReference type="SUPFAM" id="SSF55144">
    <property type="entry name" value="LigT-like"/>
    <property type="match status" value="1"/>
</dbReference>
<name>A0A2P2C0T1_9ZZZZ</name>
<gene>
    <name evidence="2" type="ORF">NOCA2290002</name>
</gene>
<dbReference type="HAMAP" id="MF_01940">
    <property type="entry name" value="RNA_CPDase"/>
    <property type="match status" value="1"/>
</dbReference>
<evidence type="ECO:0000313" key="2">
    <source>
        <dbReference type="EMBL" id="CUR55615.1"/>
    </source>
</evidence>
<proteinExistence type="inferred from homology"/>
<dbReference type="GO" id="GO:0016874">
    <property type="term" value="F:ligase activity"/>
    <property type="evidence" value="ECO:0007669"/>
    <property type="project" value="UniProtKB-KW"/>
</dbReference>
<keyword evidence="1" id="KW-0378">Hydrolase</keyword>
<accession>A0A2P2C0T1</accession>
<dbReference type="EMBL" id="CZKA01000022">
    <property type="protein sequence ID" value="CUR55615.1"/>
    <property type="molecule type" value="Genomic_DNA"/>
</dbReference>
<dbReference type="Pfam" id="PF13563">
    <property type="entry name" value="2_5_RNA_ligase2"/>
    <property type="match status" value="1"/>
</dbReference>
<dbReference type="InterPro" id="IPR009097">
    <property type="entry name" value="Cyclic_Pdiesterase"/>
</dbReference>
<dbReference type="NCBIfam" id="TIGR02258">
    <property type="entry name" value="2_5_ligase"/>
    <property type="match status" value="1"/>
</dbReference>
<keyword evidence="2" id="KW-0436">Ligase</keyword>
<sequence length="189" mass="20751">MRMFVAAVPPEEVLADLDEFWQVRRDAAGFRSSAPESWHLTLAFLAEVRERQLDGLLERLEQAVAKRSRFDLVIAGGGAFPDPLRAKVLYAGVAGDTDELGRLVTGARLAASTAGVAVDGARFHPHLTLARFGRPAQVARWIQVLDTYRGPPWTVEEVALVESHLGEGPRGRPRHETVARFPLTEAHLG</sequence>
<dbReference type="GO" id="GO:0004113">
    <property type="term" value="F:2',3'-cyclic-nucleotide 3'-phosphodiesterase activity"/>
    <property type="evidence" value="ECO:0007669"/>
    <property type="project" value="InterPro"/>
</dbReference>
<reference evidence="2" key="1">
    <citation type="submission" date="2015-08" db="EMBL/GenBank/DDBJ databases">
        <authorList>
            <person name="Babu N.S."/>
            <person name="Beckwith C.J."/>
            <person name="Beseler K.G."/>
            <person name="Brison A."/>
            <person name="Carone J.V."/>
            <person name="Caskin T.P."/>
            <person name="Diamond M."/>
            <person name="Durham M.E."/>
            <person name="Foxe J.M."/>
            <person name="Go M."/>
            <person name="Henderson B.A."/>
            <person name="Jones I.B."/>
            <person name="McGettigan J.A."/>
            <person name="Micheletti S.J."/>
            <person name="Nasrallah M.E."/>
            <person name="Ortiz D."/>
            <person name="Piller C.R."/>
            <person name="Privatt S.R."/>
            <person name="Schneider S.L."/>
            <person name="Sharp S."/>
            <person name="Smith T.C."/>
            <person name="Stanton J.D."/>
            <person name="Ullery H.E."/>
            <person name="Wilson R.J."/>
            <person name="Serrano M.G."/>
            <person name="Buck G."/>
            <person name="Lee V."/>
            <person name="Wang Y."/>
            <person name="Carvalho R."/>
            <person name="Voegtly L."/>
            <person name="Shi R."/>
            <person name="Duckworth R."/>
            <person name="Johnson A."/>
            <person name="Loviza R."/>
            <person name="Walstead R."/>
            <person name="Shah Z."/>
            <person name="Kiflezghi M."/>
            <person name="Wade K."/>
            <person name="Ball S.L."/>
            <person name="Bradley K.W."/>
            <person name="Asai D.J."/>
            <person name="Bowman C.A."/>
            <person name="Russell D.A."/>
            <person name="Pope W.H."/>
            <person name="Jacobs-Sera D."/>
            <person name="Hendrix R.W."/>
            <person name="Hatfull G.F."/>
        </authorList>
    </citation>
    <scope>NUCLEOTIDE SEQUENCE</scope>
</reference>
<dbReference type="PANTHER" id="PTHR35561:SF1">
    <property type="entry name" value="RNA 2',3'-CYCLIC PHOSPHODIESTERASE"/>
    <property type="match status" value="1"/>
</dbReference>
<evidence type="ECO:0000256" key="1">
    <source>
        <dbReference type="ARBA" id="ARBA00022801"/>
    </source>
</evidence>
<dbReference type="AlphaFoldDB" id="A0A2P2C0T1"/>
<dbReference type="InterPro" id="IPR004175">
    <property type="entry name" value="RNA_CPDase"/>
</dbReference>
<dbReference type="GO" id="GO:0008664">
    <property type="term" value="F:RNA 2',3'-cyclic 3'-phosphodiesterase activity"/>
    <property type="evidence" value="ECO:0007669"/>
    <property type="project" value="InterPro"/>
</dbReference>